<keyword evidence="5" id="KW-1185">Reference proteome</keyword>
<evidence type="ECO:0000256" key="1">
    <source>
        <dbReference type="SAM" id="MobiDB-lite"/>
    </source>
</evidence>
<evidence type="ECO:0000259" key="3">
    <source>
        <dbReference type="Pfam" id="PF21946"/>
    </source>
</evidence>
<accession>A0A7Y9Z9F0</accession>
<feature type="region of interest" description="Disordered" evidence="1">
    <location>
        <begin position="237"/>
        <end position="303"/>
    </location>
</feature>
<dbReference type="InterPro" id="IPR053807">
    <property type="entry name" value="LppM"/>
</dbReference>
<dbReference type="Pfam" id="PF21946">
    <property type="entry name" value="LppM"/>
    <property type="match status" value="1"/>
</dbReference>
<dbReference type="AlphaFoldDB" id="A0A7Y9Z9F0"/>
<protein>
    <recommendedName>
        <fullName evidence="3">LppM domain-containing protein</fullName>
    </recommendedName>
</protein>
<reference evidence="4 5" key="1">
    <citation type="submission" date="2020-07" db="EMBL/GenBank/DDBJ databases">
        <title>Sequencing the genomes of 1000 actinobacteria strains.</title>
        <authorList>
            <person name="Klenk H.-P."/>
        </authorList>
    </citation>
    <scope>NUCLEOTIDE SEQUENCE [LARGE SCALE GENOMIC DNA]</scope>
    <source>
        <strain evidence="4 5">DSM 19970</strain>
    </source>
</reference>
<keyword evidence="2" id="KW-0812">Transmembrane</keyword>
<keyword evidence="2" id="KW-1133">Transmembrane helix</keyword>
<dbReference type="EMBL" id="JACBZO010000001">
    <property type="protein sequence ID" value="NYI40073.1"/>
    <property type="molecule type" value="Genomic_DNA"/>
</dbReference>
<dbReference type="PROSITE" id="PS51257">
    <property type="entry name" value="PROKAR_LIPOPROTEIN"/>
    <property type="match status" value="1"/>
</dbReference>
<evidence type="ECO:0000313" key="4">
    <source>
        <dbReference type="EMBL" id="NYI40073.1"/>
    </source>
</evidence>
<sequence length="303" mass="31124">MKRLARAVVLALVTVVALTGCIRYNVDMTLAQDNTASGTIVIAVQKGVGQQMGVGSDQEALVQLFGESPFGPNFTPKDYADGDWVGKSYAFSAVPITDLADLASLFTVTRDGDVFSVDGPGAPVTADEKKQLPPGAESNLSITFPGEVIESNGTVKGTTVSWNLFAMTGPVHATAKATVPGSGSWLPTWVLIAGGAALVALIGAAVTVLLVRRRRNPVTPVGPEPIDWEIPAAALPTKAPTESAVDQPAPAPSAVEQPAPAPSAVDQPAPAPSAAAPKKSSRPARKPRVAPEPDPDAEGDGKE</sequence>
<dbReference type="OrthoDB" id="3712375at2"/>
<feature type="compositionally biased region" description="Low complexity" evidence="1">
    <location>
        <begin position="262"/>
        <end position="278"/>
    </location>
</feature>
<organism evidence="4 5">
    <name type="scientific">Demequina lutea</name>
    <dbReference type="NCBI Taxonomy" id="431489"/>
    <lineage>
        <taxon>Bacteria</taxon>
        <taxon>Bacillati</taxon>
        <taxon>Actinomycetota</taxon>
        <taxon>Actinomycetes</taxon>
        <taxon>Micrococcales</taxon>
        <taxon>Demequinaceae</taxon>
        <taxon>Demequina</taxon>
    </lineage>
</organism>
<feature type="compositionally biased region" description="Acidic residues" evidence="1">
    <location>
        <begin position="293"/>
        <end position="303"/>
    </location>
</feature>
<name>A0A7Y9Z9F0_9MICO</name>
<feature type="compositionally biased region" description="Basic residues" evidence="1">
    <location>
        <begin position="279"/>
        <end position="288"/>
    </location>
</feature>
<dbReference type="Proteomes" id="UP000547973">
    <property type="component" value="Unassembled WGS sequence"/>
</dbReference>
<feature type="transmembrane region" description="Helical" evidence="2">
    <location>
        <begin position="189"/>
        <end position="211"/>
    </location>
</feature>
<proteinExistence type="predicted"/>
<evidence type="ECO:0000256" key="2">
    <source>
        <dbReference type="SAM" id="Phobius"/>
    </source>
</evidence>
<dbReference type="RefSeq" id="WP_062074927.1">
    <property type="nucleotide sequence ID" value="NZ_BBRC01000004.1"/>
</dbReference>
<keyword evidence="2" id="KW-0472">Membrane</keyword>
<gene>
    <name evidence="4" type="ORF">BKA03_000192</name>
</gene>
<feature type="domain" description="LppM" evidence="3">
    <location>
        <begin position="23"/>
        <end position="175"/>
    </location>
</feature>
<comment type="caution">
    <text evidence="4">The sequence shown here is derived from an EMBL/GenBank/DDBJ whole genome shotgun (WGS) entry which is preliminary data.</text>
</comment>
<evidence type="ECO:0000313" key="5">
    <source>
        <dbReference type="Proteomes" id="UP000547973"/>
    </source>
</evidence>